<keyword evidence="8" id="KW-1185">Reference proteome</keyword>
<feature type="transmembrane region" description="Helical" evidence="5">
    <location>
        <begin position="389"/>
        <end position="408"/>
    </location>
</feature>
<dbReference type="InterPro" id="IPR000792">
    <property type="entry name" value="Tscrpt_reg_LuxR_C"/>
</dbReference>
<feature type="compositionally biased region" description="Gly residues" evidence="4">
    <location>
        <begin position="15"/>
        <end position="28"/>
    </location>
</feature>
<name>A0ABN6MH61_9ACTN</name>
<feature type="domain" description="HTH luxR-type" evidence="6">
    <location>
        <begin position="442"/>
        <end position="507"/>
    </location>
</feature>
<feature type="transmembrane region" description="Helical" evidence="5">
    <location>
        <begin position="49"/>
        <end position="70"/>
    </location>
</feature>
<dbReference type="PANTHER" id="PTHR44688:SF16">
    <property type="entry name" value="DNA-BINDING TRANSCRIPTIONAL ACTIVATOR DEVR_DOSR"/>
    <property type="match status" value="1"/>
</dbReference>
<dbReference type="Proteomes" id="UP001320544">
    <property type="component" value="Chromosome"/>
</dbReference>
<organism evidence="7 8">
    <name type="scientific">Raoultibacter timonensis</name>
    <dbReference type="NCBI Taxonomy" id="1907662"/>
    <lineage>
        <taxon>Bacteria</taxon>
        <taxon>Bacillati</taxon>
        <taxon>Actinomycetota</taxon>
        <taxon>Coriobacteriia</taxon>
        <taxon>Eggerthellales</taxon>
        <taxon>Eggerthellaceae</taxon>
        <taxon>Raoultibacter</taxon>
    </lineage>
</organism>
<keyword evidence="1" id="KW-0805">Transcription regulation</keyword>
<dbReference type="InterPro" id="IPR016032">
    <property type="entry name" value="Sig_transdc_resp-reg_C-effctor"/>
</dbReference>
<dbReference type="EMBL" id="AP025564">
    <property type="protein sequence ID" value="BDE96102.1"/>
    <property type="molecule type" value="Genomic_DNA"/>
</dbReference>
<dbReference type="SUPFAM" id="SSF46894">
    <property type="entry name" value="C-terminal effector domain of the bipartite response regulators"/>
    <property type="match status" value="1"/>
</dbReference>
<evidence type="ECO:0000256" key="3">
    <source>
        <dbReference type="ARBA" id="ARBA00023163"/>
    </source>
</evidence>
<feature type="transmembrane region" description="Helical" evidence="5">
    <location>
        <begin position="118"/>
        <end position="141"/>
    </location>
</feature>
<keyword evidence="5" id="KW-0812">Transmembrane</keyword>
<keyword evidence="5" id="KW-1133">Transmembrane helix</keyword>
<gene>
    <name evidence="7" type="ORF">CE91St30_14350</name>
</gene>
<feature type="transmembrane region" description="Helical" evidence="5">
    <location>
        <begin position="82"/>
        <end position="106"/>
    </location>
</feature>
<evidence type="ECO:0000256" key="1">
    <source>
        <dbReference type="ARBA" id="ARBA00023015"/>
    </source>
</evidence>
<feature type="region of interest" description="Disordered" evidence="4">
    <location>
        <begin position="1"/>
        <end position="38"/>
    </location>
</feature>
<proteinExistence type="predicted"/>
<dbReference type="Pfam" id="PF00196">
    <property type="entry name" value="GerE"/>
    <property type="match status" value="1"/>
</dbReference>
<keyword evidence="3" id="KW-0804">Transcription</keyword>
<feature type="transmembrane region" description="Helical" evidence="5">
    <location>
        <begin position="147"/>
        <end position="165"/>
    </location>
</feature>
<feature type="transmembrane region" description="Helical" evidence="5">
    <location>
        <begin position="299"/>
        <end position="318"/>
    </location>
</feature>
<keyword evidence="5" id="KW-0472">Membrane</keyword>
<dbReference type="RefSeq" id="WP_244412375.1">
    <property type="nucleotide sequence ID" value="NZ_AP025564.1"/>
</dbReference>
<accession>A0ABN6MH61</accession>
<evidence type="ECO:0000256" key="5">
    <source>
        <dbReference type="SAM" id="Phobius"/>
    </source>
</evidence>
<feature type="region of interest" description="Disordered" evidence="4">
    <location>
        <begin position="503"/>
        <end position="523"/>
    </location>
</feature>
<evidence type="ECO:0000313" key="8">
    <source>
        <dbReference type="Proteomes" id="UP001320544"/>
    </source>
</evidence>
<reference evidence="7 8" key="1">
    <citation type="submission" date="2022-01" db="EMBL/GenBank/DDBJ databases">
        <title>Novel bile acid biosynthetic pathways are enriched in the microbiome of centenarians.</title>
        <authorList>
            <person name="Sato Y."/>
            <person name="Atarashi K."/>
            <person name="Plichta R.D."/>
            <person name="Arai Y."/>
            <person name="Sasajima S."/>
            <person name="Kearney M.S."/>
            <person name="Suda W."/>
            <person name="Takeshita K."/>
            <person name="Sasaki T."/>
            <person name="Okamoto S."/>
            <person name="Skelly N.A."/>
            <person name="Okamura Y."/>
            <person name="Vlamakis H."/>
            <person name="Li Y."/>
            <person name="Tanoue T."/>
            <person name="Takei H."/>
            <person name="Nittono H."/>
            <person name="Narushima S."/>
            <person name="Irie J."/>
            <person name="Itoh H."/>
            <person name="Moriya K."/>
            <person name="Sugiura Y."/>
            <person name="Suematsu M."/>
            <person name="Moritoki N."/>
            <person name="Shibata S."/>
            <person name="Littman R.D."/>
            <person name="Fischbach A.M."/>
            <person name="Uwamino Y."/>
            <person name="Inoue T."/>
            <person name="Honda A."/>
            <person name="Hattori M."/>
            <person name="Murai T."/>
            <person name="Xavier J.R."/>
            <person name="Hirose N."/>
            <person name="Honda K."/>
        </authorList>
    </citation>
    <scope>NUCLEOTIDE SEQUENCE [LARGE SCALE GENOMIC DNA]</scope>
    <source>
        <strain evidence="7 8">CE91-St30</strain>
    </source>
</reference>
<dbReference type="Gene3D" id="1.10.10.10">
    <property type="entry name" value="Winged helix-like DNA-binding domain superfamily/Winged helix DNA-binding domain"/>
    <property type="match status" value="1"/>
</dbReference>
<feature type="transmembrane region" description="Helical" evidence="5">
    <location>
        <begin position="201"/>
        <end position="221"/>
    </location>
</feature>
<dbReference type="PROSITE" id="PS50043">
    <property type="entry name" value="HTH_LUXR_2"/>
    <property type="match status" value="1"/>
</dbReference>
<feature type="transmembrane region" description="Helical" evidence="5">
    <location>
        <begin position="242"/>
        <end position="262"/>
    </location>
</feature>
<dbReference type="PRINTS" id="PR00038">
    <property type="entry name" value="HTHLUXR"/>
</dbReference>
<dbReference type="PANTHER" id="PTHR44688">
    <property type="entry name" value="DNA-BINDING TRANSCRIPTIONAL ACTIVATOR DEVR_DOSR"/>
    <property type="match status" value="1"/>
</dbReference>
<dbReference type="SMART" id="SM00421">
    <property type="entry name" value="HTH_LUXR"/>
    <property type="match status" value="1"/>
</dbReference>
<dbReference type="CDD" id="cd06170">
    <property type="entry name" value="LuxR_C_like"/>
    <property type="match status" value="1"/>
</dbReference>
<keyword evidence="2" id="KW-0238">DNA-binding</keyword>
<evidence type="ECO:0000313" key="7">
    <source>
        <dbReference type="EMBL" id="BDE96102.1"/>
    </source>
</evidence>
<feature type="transmembrane region" description="Helical" evidence="5">
    <location>
        <begin position="330"/>
        <end position="351"/>
    </location>
</feature>
<evidence type="ECO:0000259" key="6">
    <source>
        <dbReference type="PROSITE" id="PS50043"/>
    </source>
</evidence>
<feature type="transmembrane region" description="Helical" evidence="5">
    <location>
        <begin position="268"/>
        <end position="287"/>
    </location>
</feature>
<dbReference type="InterPro" id="IPR036388">
    <property type="entry name" value="WH-like_DNA-bd_sf"/>
</dbReference>
<protein>
    <recommendedName>
        <fullName evidence="6">HTH luxR-type domain-containing protein</fullName>
    </recommendedName>
</protein>
<sequence length="523" mass="56285">MRRVIASEQNRSGESGAGFSGEGVGSGRGDAPHDDSRERESGLLSQWRTMLKIVGSIPFAFLGVGIYRAWLATFFRYEAFPTIGFADYAVFEGAIAVVSFALAFSARRVVPLWSNRTASIATAVSLVGGSALIVLDCFALQTGAVKLAGLALAGGGLGSLILMWAEFYGSLNPMRVALYHALAIMVGCAIKWVFMGLSAPYLAFFAIVLPLVSLAQVRSSMKRLPERDLPHKYDKAEGGAAFPWKPVLLMSACTFACGFGTLPMQTLGPGNTLGVLLVTVLVVIGVLSESKWFNFDTIYQLAFPLSIIAFLFVAPSVGANSVVMAACYDAGYTMLSMFMMLVLSNITYRFGISAVWINGIERGIRYLVEIAGWALSATLPLLASSSVVSGIYTGIALVMIVVFVVVFFTERGLSAKWGVSLHGGGGIDGAMSSSRLAMRVSDVSKEHNLTPREEEVLQLLARRESPSQIEKNLYVAHGTLKAHISHIYRKLGVHSREELFEMLEEDSPSREDDGGVSAVLPRG</sequence>
<evidence type="ECO:0000256" key="4">
    <source>
        <dbReference type="SAM" id="MobiDB-lite"/>
    </source>
</evidence>
<evidence type="ECO:0000256" key="2">
    <source>
        <dbReference type="ARBA" id="ARBA00023125"/>
    </source>
</evidence>